<dbReference type="GO" id="GO:0003676">
    <property type="term" value="F:nucleic acid binding"/>
    <property type="evidence" value="ECO:0007669"/>
    <property type="project" value="InterPro"/>
</dbReference>
<dbReference type="Proteomes" id="UP000053780">
    <property type="component" value="Unassembled WGS sequence"/>
</dbReference>
<dbReference type="VEuPathDB" id="MicrosporidiaDB:NAPIS_ORF02381"/>
<sequence length="92" mass="11246">MVNDKRIFVSHINKNLSILDIRNMLKENEIKPSDIRIRYDSITKKNNGFCHLTYNNRLEAKKFESKWKYIKEKLGFDSNYEYAYEKPEKFYK</sequence>
<dbReference type="EMBL" id="KE647334">
    <property type="protein sequence ID" value="EQB60042.1"/>
    <property type="molecule type" value="Genomic_DNA"/>
</dbReference>
<dbReference type="InterPro" id="IPR012677">
    <property type="entry name" value="Nucleotide-bd_a/b_plait_sf"/>
</dbReference>
<dbReference type="SUPFAM" id="SSF54928">
    <property type="entry name" value="RNA-binding domain, RBD"/>
    <property type="match status" value="1"/>
</dbReference>
<evidence type="ECO:0000313" key="1">
    <source>
        <dbReference type="EMBL" id="EQB60042.1"/>
    </source>
</evidence>
<dbReference type="Gene3D" id="3.30.70.330">
    <property type="match status" value="1"/>
</dbReference>
<dbReference type="InterPro" id="IPR035979">
    <property type="entry name" value="RBD_domain_sf"/>
</dbReference>
<evidence type="ECO:0000313" key="2">
    <source>
        <dbReference type="Proteomes" id="UP000053780"/>
    </source>
</evidence>
<dbReference type="OrthoDB" id="2196320at2759"/>
<name>T0KXD7_9MICR</name>
<accession>T0KXD7</accession>
<protein>
    <submittedName>
        <fullName evidence="1">Rna-binding domain-containing protein</fullName>
    </submittedName>
</protein>
<organism evidence="1 2">
    <name type="scientific">Vairimorpha apis BRL 01</name>
    <dbReference type="NCBI Taxonomy" id="1037528"/>
    <lineage>
        <taxon>Eukaryota</taxon>
        <taxon>Fungi</taxon>
        <taxon>Fungi incertae sedis</taxon>
        <taxon>Microsporidia</taxon>
        <taxon>Nosematidae</taxon>
        <taxon>Vairimorpha</taxon>
    </lineage>
</organism>
<keyword evidence="2" id="KW-1185">Reference proteome</keyword>
<proteinExistence type="predicted"/>
<dbReference type="HOGENOM" id="CLU_2413839_0_0_1"/>
<reference evidence="1 2" key="1">
    <citation type="journal article" date="2013" name="BMC Genomics">
        <title>Genome sequencing and comparative genomics of honey bee microsporidia, Nosema apis reveal novel insights into host-parasite interactions.</title>
        <authorList>
            <person name="Chen Yp."/>
            <person name="Pettis J.S."/>
            <person name="Zhao Y."/>
            <person name="Liu X."/>
            <person name="Tallon L.J."/>
            <person name="Sadzewicz L.D."/>
            <person name="Li R."/>
            <person name="Zheng H."/>
            <person name="Huang S."/>
            <person name="Zhang X."/>
            <person name="Hamilton M.C."/>
            <person name="Pernal S.F."/>
            <person name="Melathopoulos A.P."/>
            <person name="Yan X."/>
            <person name="Evans J.D."/>
        </authorList>
    </citation>
    <scope>NUCLEOTIDE SEQUENCE [LARGE SCALE GENOMIC DNA]</scope>
    <source>
        <strain evidence="1 2">BRL 01</strain>
    </source>
</reference>
<gene>
    <name evidence="1" type="ORF">NAPIS_ORF02381</name>
</gene>
<dbReference type="AlphaFoldDB" id="T0KXD7"/>